<evidence type="ECO:0008006" key="5">
    <source>
        <dbReference type="Google" id="ProtNLM"/>
    </source>
</evidence>
<evidence type="ECO:0000313" key="3">
    <source>
        <dbReference type="EMBL" id="MDM7892227.1"/>
    </source>
</evidence>
<protein>
    <recommendedName>
        <fullName evidence="5">Modulator of FtsH protease</fullName>
    </recommendedName>
</protein>
<proteinExistence type="predicted"/>
<name>A0ABT7TRJ0_9MICO</name>
<feature type="region of interest" description="Disordered" evidence="1">
    <location>
        <begin position="1"/>
        <end position="23"/>
    </location>
</feature>
<comment type="caution">
    <text evidence="3">The sequence shown here is derived from an EMBL/GenBank/DDBJ whole genome shotgun (WGS) entry which is preliminary data.</text>
</comment>
<dbReference type="EMBL" id="JAUCMN010000007">
    <property type="protein sequence ID" value="MDM7892227.1"/>
    <property type="molecule type" value="Genomic_DNA"/>
</dbReference>
<feature type="transmembrane region" description="Helical" evidence="2">
    <location>
        <begin position="39"/>
        <end position="62"/>
    </location>
</feature>
<feature type="compositionally biased region" description="Basic and acidic residues" evidence="1">
    <location>
        <begin position="1"/>
        <end position="12"/>
    </location>
</feature>
<sequence>MPVVERNHHPLDDGAPTFQTRRTPEDQMTAYDVEAWHDLFVMTGGAAAALAGLIFVAVSLNHEAILEIAALPALAARTLSILISLVLLSLVCLAPGQTRVLLGVEVLGIGIALAAIVLTTTIRNIGGADQAQWRVSLIALAIIGSLPAIVAGSSLIAGFGGGLYWLLVQCITGIIVAVYYGWILLIEIRR</sequence>
<feature type="transmembrane region" description="Helical" evidence="2">
    <location>
        <begin position="102"/>
        <end position="125"/>
    </location>
</feature>
<feature type="transmembrane region" description="Helical" evidence="2">
    <location>
        <begin position="74"/>
        <end position="96"/>
    </location>
</feature>
<dbReference type="Proteomes" id="UP001236404">
    <property type="component" value="Unassembled WGS sequence"/>
</dbReference>
<organism evidence="3 4">
    <name type="scientific">Curtobacterium caseinilyticum</name>
    <dbReference type="NCBI Taxonomy" id="3055137"/>
    <lineage>
        <taxon>Bacteria</taxon>
        <taxon>Bacillati</taxon>
        <taxon>Actinomycetota</taxon>
        <taxon>Actinomycetes</taxon>
        <taxon>Micrococcales</taxon>
        <taxon>Microbacteriaceae</taxon>
        <taxon>Curtobacterium</taxon>
    </lineage>
</organism>
<reference evidence="3 4" key="1">
    <citation type="submission" date="2023-06" db="EMBL/GenBank/DDBJ databases">
        <authorList>
            <person name="Feng G."/>
            <person name="Li J."/>
            <person name="Zhu H."/>
        </authorList>
    </citation>
    <scope>NUCLEOTIDE SEQUENCE [LARGE SCALE GENOMIC DNA]</scope>
    <source>
        <strain evidence="3 4">RHCKG28</strain>
    </source>
</reference>
<keyword evidence="2" id="KW-1133">Transmembrane helix</keyword>
<dbReference type="RefSeq" id="WP_289473925.1">
    <property type="nucleotide sequence ID" value="NZ_JAUCMN010000007.1"/>
</dbReference>
<keyword evidence="4" id="KW-1185">Reference proteome</keyword>
<feature type="transmembrane region" description="Helical" evidence="2">
    <location>
        <begin position="137"/>
        <end position="157"/>
    </location>
</feature>
<accession>A0ABT7TRJ0</accession>
<feature type="transmembrane region" description="Helical" evidence="2">
    <location>
        <begin position="163"/>
        <end position="185"/>
    </location>
</feature>
<evidence type="ECO:0000256" key="2">
    <source>
        <dbReference type="SAM" id="Phobius"/>
    </source>
</evidence>
<gene>
    <name evidence="3" type="ORF">QUG93_11060</name>
</gene>
<evidence type="ECO:0000313" key="4">
    <source>
        <dbReference type="Proteomes" id="UP001236404"/>
    </source>
</evidence>
<keyword evidence="2" id="KW-0472">Membrane</keyword>
<evidence type="ECO:0000256" key="1">
    <source>
        <dbReference type="SAM" id="MobiDB-lite"/>
    </source>
</evidence>
<keyword evidence="2" id="KW-0812">Transmembrane</keyword>